<dbReference type="InterPro" id="IPR013785">
    <property type="entry name" value="Aldolase_TIM"/>
</dbReference>
<reference evidence="2" key="1">
    <citation type="submission" date="2018-05" db="EMBL/GenBank/DDBJ databases">
        <authorList>
            <person name="Lanie J.A."/>
            <person name="Ng W.-L."/>
            <person name="Kazmierczak K.M."/>
            <person name="Andrzejewski T.M."/>
            <person name="Davidsen T.M."/>
            <person name="Wayne K.J."/>
            <person name="Tettelin H."/>
            <person name="Glass J.I."/>
            <person name="Rusch D."/>
            <person name="Podicherti R."/>
            <person name="Tsui H.-C.T."/>
            <person name="Winkler M.E."/>
        </authorList>
    </citation>
    <scope>NUCLEOTIDE SEQUENCE</scope>
</reference>
<proteinExistence type="predicted"/>
<feature type="domain" description="NADH:flavin oxidoreductase/NADH oxidase N-terminal" evidence="1">
    <location>
        <begin position="8"/>
        <end position="202"/>
    </location>
</feature>
<dbReference type="EMBL" id="UINC01040980">
    <property type="protein sequence ID" value="SVB41615.1"/>
    <property type="molecule type" value="Genomic_DNA"/>
</dbReference>
<organism evidence="2">
    <name type="scientific">marine metagenome</name>
    <dbReference type="NCBI Taxonomy" id="408172"/>
    <lineage>
        <taxon>unclassified sequences</taxon>
        <taxon>metagenomes</taxon>
        <taxon>ecological metagenomes</taxon>
    </lineage>
</organism>
<dbReference type="Pfam" id="PF00724">
    <property type="entry name" value="Oxidored_FMN"/>
    <property type="match status" value="1"/>
</dbReference>
<sequence>WSPANATPREMTRDDMELVKSQFMRALALGEQAGFDMVELHFAHGYLLSAFITPLSNRREDNYGGSLENRMRFPLEILAEVRERWDKPFSVRISATDWVKGGIEVADAVAIARVLKSAGVDIVNVSAGQTSTEAQPIYGRMFQTPFAERIRMETGIPTIAVGNIFEADHVNSILAAGRADLCALARPHLANPNWTLHAAAELRYDGVAWPNPYLTGKEQLERLTERAQQMAQMI</sequence>
<dbReference type="GO" id="GO:0050661">
    <property type="term" value="F:NADP binding"/>
    <property type="evidence" value="ECO:0007669"/>
    <property type="project" value="InterPro"/>
</dbReference>
<dbReference type="InterPro" id="IPR044152">
    <property type="entry name" value="YqjM-like"/>
</dbReference>
<evidence type="ECO:0000259" key="1">
    <source>
        <dbReference type="Pfam" id="PF00724"/>
    </source>
</evidence>
<dbReference type="AlphaFoldDB" id="A0A382DTM2"/>
<gene>
    <name evidence="2" type="ORF">METZ01_LOCUS194469</name>
</gene>
<dbReference type="SUPFAM" id="SSF51395">
    <property type="entry name" value="FMN-linked oxidoreductases"/>
    <property type="match status" value="1"/>
</dbReference>
<accession>A0A382DTM2</accession>
<dbReference type="PANTHER" id="PTHR43303:SF3">
    <property type="entry name" value="BLR3436 PROTEIN"/>
    <property type="match status" value="1"/>
</dbReference>
<feature type="non-terminal residue" evidence="2">
    <location>
        <position position="1"/>
    </location>
</feature>
<dbReference type="GO" id="GO:0003959">
    <property type="term" value="F:NADPH dehydrogenase activity"/>
    <property type="evidence" value="ECO:0007669"/>
    <property type="project" value="InterPro"/>
</dbReference>
<name>A0A382DTM2_9ZZZZ</name>
<evidence type="ECO:0000313" key="2">
    <source>
        <dbReference type="EMBL" id="SVB41615.1"/>
    </source>
</evidence>
<dbReference type="PANTHER" id="PTHR43303">
    <property type="entry name" value="NADPH DEHYDROGENASE C23G7.10C-RELATED"/>
    <property type="match status" value="1"/>
</dbReference>
<protein>
    <recommendedName>
        <fullName evidence="1">NADH:flavin oxidoreductase/NADH oxidase N-terminal domain-containing protein</fullName>
    </recommendedName>
</protein>
<dbReference type="GO" id="GO:0010181">
    <property type="term" value="F:FMN binding"/>
    <property type="evidence" value="ECO:0007669"/>
    <property type="project" value="InterPro"/>
</dbReference>
<dbReference type="Gene3D" id="3.20.20.70">
    <property type="entry name" value="Aldolase class I"/>
    <property type="match status" value="1"/>
</dbReference>
<dbReference type="InterPro" id="IPR001155">
    <property type="entry name" value="OxRdtase_FMN_N"/>
</dbReference>